<reference evidence="2 3" key="1">
    <citation type="submission" date="2024-02" db="EMBL/GenBank/DDBJ databases">
        <title>Chromosome-scale genome assembly of the rough periwinkle Littorina saxatilis.</title>
        <authorList>
            <person name="De Jode A."/>
            <person name="Faria R."/>
            <person name="Formenti G."/>
            <person name="Sims Y."/>
            <person name="Smith T.P."/>
            <person name="Tracey A."/>
            <person name="Wood J.M.D."/>
            <person name="Zagrodzka Z.B."/>
            <person name="Johannesson K."/>
            <person name="Butlin R.K."/>
            <person name="Leder E.H."/>
        </authorList>
    </citation>
    <scope>NUCLEOTIDE SEQUENCE [LARGE SCALE GENOMIC DNA]</scope>
    <source>
        <strain evidence="2">Snail1</strain>
        <tissue evidence="2">Muscle</tissue>
    </source>
</reference>
<dbReference type="Proteomes" id="UP001374579">
    <property type="component" value="Unassembled WGS sequence"/>
</dbReference>
<evidence type="ECO:0000313" key="3">
    <source>
        <dbReference type="Proteomes" id="UP001374579"/>
    </source>
</evidence>
<name>A0AAN9AME4_9CAEN</name>
<gene>
    <name evidence="2" type="ORF">V1264_024247</name>
</gene>
<comment type="caution">
    <text evidence="2">The sequence shown here is derived from an EMBL/GenBank/DDBJ whole genome shotgun (WGS) entry which is preliminary data.</text>
</comment>
<organism evidence="2 3">
    <name type="scientific">Littorina saxatilis</name>
    <dbReference type="NCBI Taxonomy" id="31220"/>
    <lineage>
        <taxon>Eukaryota</taxon>
        <taxon>Metazoa</taxon>
        <taxon>Spiralia</taxon>
        <taxon>Lophotrochozoa</taxon>
        <taxon>Mollusca</taxon>
        <taxon>Gastropoda</taxon>
        <taxon>Caenogastropoda</taxon>
        <taxon>Littorinimorpha</taxon>
        <taxon>Littorinoidea</taxon>
        <taxon>Littorinidae</taxon>
        <taxon>Littorina</taxon>
    </lineage>
</organism>
<dbReference type="InterPro" id="IPR036179">
    <property type="entry name" value="Ig-like_dom_sf"/>
</dbReference>
<evidence type="ECO:0000259" key="1">
    <source>
        <dbReference type="PROSITE" id="PS50835"/>
    </source>
</evidence>
<accession>A0AAN9AME4</accession>
<evidence type="ECO:0000313" key="2">
    <source>
        <dbReference type="EMBL" id="KAK7089580.1"/>
    </source>
</evidence>
<dbReference type="AlphaFoldDB" id="A0AAN9AME4"/>
<sequence length="346" mass="38307">MATRGTKMHPPLPSVSRVDVDSTLSTDSAQIAVLYLAPEKPHVSWFVDGFPIPENRLDFSMINHYEGWGSAILTLSRDKGRQFSVCLQNVVGQVCLQLQPLPENQVVTENTDFPWPLLVPAPLARYRPGQNVRVHAPELTTVHNYTYSVLFLSHDPSQSHAALVRASSRDMEGGQDGDVVTITPVTSGIGGWMVEVETVKENYEGVLIISTAFNSESQLVKSYTVSRPVTTYRRDHTDPFYPGFVAMVTQDQQTLPWRCRPGFDCLVTCPFVSNGDVTVTLSSMRSGGFIDQGEETESVGTVWRLGEYYGKARFVIGDFRSERDAGTYLCRASTESKTVVTSVVVN</sequence>
<proteinExistence type="predicted"/>
<dbReference type="EMBL" id="JBAMIC010001153">
    <property type="protein sequence ID" value="KAK7089580.1"/>
    <property type="molecule type" value="Genomic_DNA"/>
</dbReference>
<keyword evidence="3" id="KW-1185">Reference proteome</keyword>
<dbReference type="PROSITE" id="PS50835">
    <property type="entry name" value="IG_LIKE"/>
    <property type="match status" value="1"/>
</dbReference>
<dbReference type="InterPro" id="IPR007110">
    <property type="entry name" value="Ig-like_dom"/>
</dbReference>
<protein>
    <recommendedName>
        <fullName evidence="1">Ig-like domain-containing protein</fullName>
    </recommendedName>
</protein>
<feature type="domain" description="Ig-like" evidence="1">
    <location>
        <begin position="261"/>
        <end position="340"/>
    </location>
</feature>
<dbReference type="SUPFAM" id="SSF48726">
    <property type="entry name" value="Immunoglobulin"/>
    <property type="match status" value="1"/>
</dbReference>